<evidence type="ECO:0008006" key="5">
    <source>
        <dbReference type="Google" id="ProtNLM"/>
    </source>
</evidence>
<feature type="compositionally biased region" description="Low complexity" evidence="1">
    <location>
        <begin position="212"/>
        <end position="231"/>
    </location>
</feature>
<evidence type="ECO:0000256" key="1">
    <source>
        <dbReference type="SAM" id="MobiDB-lite"/>
    </source>
</evidence>
<feature type="region of interest" description="Disordered" evidence="1">
    <location>
        <begin position="209"/>
        <end position="267"/>
    </location>
</feature>
<dbReference type="EMBL" id="MU853613">
    <property type="protein sequence ID" value="KAK4141310.1"/>
    <property type="molecule type" value="Genomic_DNA"/>
</dbReference>
<gene>
    <name evidence="3" type="ORF">C8A04DRAFT_39155</name>
</gene>
<accession>A0AAN6UYD4</accession>
<feature type="compositionally biased region" description="Gly residues" evidence="1">
    <location>
        <begin position="232"/>
        <end position="254"/>
    </location>
</feature>
<evidence type="ECO:0000313" key="3">
    <source>
        <dbReference type="EMBL" id="KAK4141310.1"/>
    </source>
</evidence>
<feature type="chain" id="PRO_5042955605" description="Infection structure specific protein" evidence="2">
    <location>
        <begin position="19"/>
        <end position="290"/>
    </location>
</feature>
<reference evidence="3" key="2">
    <citation type="submission" date="2023-05" db="EMBL/GenBank/DDBJ databases">
        <authorList>
            <consortium name="Lawrence Berkeley National Laboratory"/>
            <person name="Steindorff A."/>
            <person name="Hensen N."/>
            <person name="Bonometti L."/>
            <person name="Westerberg I."/>
            <person name="Brannstrom I.O."/>
            <person name="Guillou S."/>
            <person name="Cros-Aarteil S."/>
            <person name="Calhoun S."/>
            <person name="Haridas S."/>
            <person name="Kuo A."/>
            <person name="Mondo S."/>
            <person name="Pangilinan J."/>
            <person name="Riley R."/>
            <person name="Labutti K."/>
            <person name="Andreopoulos B."/>
            <person name="Lipzen A."/>
            <person name="Chen C."/>
            <person name="Yanf M."/>
            <person name="Daum C."/>
            <person name="Ng V."/>
            <person name="Clum A."/>
            <person name="Ohm R."/>
            <person name="Martin F."/>
            <person name="Silar P."/>
            <person name="Natvig D."/>
            <person name="Lalanne C."/>
            <person name="Gautier V."/>
            <person name="Ament-Velasquez S.L."/>
            <person name="Kruys A."/>
            <person name="Hutchinson M.I."/>
            <person name="Powell A.J."/>
            <person name="Barry K."/>
            <person name="Miller A.N."/>
            <person name="Grigoriev I.V."/>
            <person name="Debuchy R."/>
            <person name="Gladieux P."/>
            <person name="Thoren M.H."/>
            <person name="Johannesson H."/>
        </authorList>
    </citation>
    <scope>NUCLEOTIDE SEQUENCE</scope>
    <source>
        <strain evidence="3">CBS 141.50</strain>
    </source>
</reference>
<dbReference type="Proteomes" id="UP001302676">
    <property type="component" value="Unassembled WGS sequence"/>
</dbReference>
<dbReference type="GeneID" id="87821092"/>
<name>A0AAN6UYD4_9PEZI</name>
<keyword evidence="4" id="KW-1185">Reference proteome</keyword>
<keyword evidence="2" id="KW-0732">Signal</keyword>
<comment type="caution">
    <text evidence="3">The sequence shown here is derived from an EMBL/GenBank/DDBJ whole genome shotgun (WGS) entry which is preliminary data.</text>
</comment>
<protein>
    <recommendedName>
        <fullName evidence="5">Infection structure specific protein</fullName>
    </recommendedName>
</protein>
<proteinExistence type="predicted"/>
<dbReference type="AlphaFoldDB" id="A0AAN6UYD4"/>
<evidence type="ECO:0000256" key="2">
    <source>
        <dbReference type="SAM" id="SignalP"/>
    </source>
</evidence>
<reference evidence="3" key="1">
    <citation type="journal article" date="2023" name="Mol. Phylogenet. Evol.">
        <title>Genome-scale phylogeny and comparative genomics of the fungal order Sordariales.</title>
        <authorList>
            <person name="Hensen N."/>
            <person name="Bonometti L."/>
            <person name="Westerberg I."/>
            <person name="Brannstrom I.O."/>
            <person name="Guillou S."/>
            <person name="Cros-Aarteil S."/>
            <person name="Calhoun S."/>
            <person name="Haridas S."/>
            <person name="Kuo A."/>
            <person name="Mondo S."/>
            <person name="Pangilinan J."/>
            <person name="Riley R."/>
            <person name="LaButti K."/>
            <person name="Andreopoulos B."/>
            <person name="Lipzen A."/>
            <person name="Chen C."/>
            <person name="Yan M."/>
            <person name="Daum C."/>
            <person name="Ng V."/>
            <person name="Clum A."/>
            <person name="Steindorff A."/>
            <person name="Ohm R.A."/>
            <person name="Martin F."/>
            <person name="Silar P."/>
            <person name="Natvig D.O."/>
            <person name="Lalanne C."/>
            <person name="Gautier V."/>
            <person name="Ament-Velasquez S.L."/>
            <person name="Kruys A."/>
            <person name="Hutchinson M.I."/>
            <person name="Powell A.J."/>
            <person name="Barry K."/>
            <person name="Miller A.N."/>
            <person name="Grigoriev I.V."/>
            <person name="Debuchy R."/>
            <person name="Gladieux P."/>
            <person name="Hiltunen Thoren M."/>
            <person name="Johannesson H."/>
        </authorList>
    </citation>
    <scope>NUCLEOTIDE SEQUENCE</scope>
    <source>
        <strain evidence="3">CBS 141.50</strain>
    </source>
</reference>
<feature type="signal peptide" evidence="2">
    <location>
        <begin position="1"/>
        <end position="18"/>
    </location>
</feature>
<organism evidence="3 4">
    <name type="scientific">Dichotomopilus funicola</name>
    <dbReference type="NCBI Taxonomy" id="1934379"/>
    <lineage>
        <taxon>Eukaryota</taxon>
        <taxon>Fungi</taxon>
        <taxon>Dikarya</taxon>
        <taxon>Ascomycota</taxon>
        <taxon>Pezizomycotina</taxon>
        <taxon>Sordariomycetes</taxon>
        <taxon>Sordariomycetidae</taxon>
        <taxon>Sordariales</taxon>
        <taxon>Chaetomiaceae</taxon>
        <taxon>Dichotomopilus</taxon>
    </lineage>
</organism>
<feature type="region of interest" description="Disordered" evidence="1">
    <location>
        <begin position="43"/>
        <end position="74"/>
    </location>
</feature>
<dbReference type="RefSeq" id="XP_062634681.1">
    <property type="nucleotide sequence ID" value="XM_062784479.1"/>
</dbReference>
<feature type="compositionally biased region" description="Acidic residues" evidence="1">
    <location>
        <begin position="50"/>
        <end position="69"/>
    </location>
</feature>
<evidence type="ECO:0000313" key="4">
    <source>
        <dbReference type="Proteomes" id="UP001302676"/>
    </source>
</evidence>
<sequence length="290" mass="29052">MHTTALLTALAGVTLSLANPAPHPAAITPAPILHPAAPRFIHPRNPSWLDDNDNDNDDDDGDNDNDNSDDNNSYIPATVSKVIECATKYASLADTAPRETNIDLARWYLSDAITLNPTSHQHLDDSLTTLCDPSRTATRVPPASLSSAWSTHQSKASAWISSIAPAAHSLASSCGGEYSAAAEALVVSDGESCTKAVLGYVAVFNGDDDDGVSTTGGSTGVTRSGSGTATETGGGASETGGSGSAGTGSDGGNGASETTRTSTGGVPRETGFVGAAAAAVVAVVGVVAAL</sequence>